<dbReference type="EMBL" id="BKAM01000032">
    <property type="protein sequence ID" value="GEP72758.1"/>
    <property type="molecule type" value="Genomic_DNA"/>
</dbReference>
<sequence length="176" mass="20314">MFINQINEKIALKLPSKNDAQDLLALIDEDRQELSKWLPWAKTTLAVSDEANFLQYGIEKMAQVDFWFAIILVNGEPAGMIDLHDFQHDHFRCQIGYWLASRFQGQGVMHLSVSAIAAIAFNELHLNRLEILADSRNKKSRNVAERCDFDQDAILKQYAFYNGQFRDMVLYSKLNS</sequence>
<dbReference type="InterPro" id="IPR016181">
    <property type="entry name" value="Acyl_CoA_acyltransferase"/>
</dbReference>
<dbReference type="InterPro" id="IPR051908">
    <property type="entry name" value="Ribosomal_N-acetyltransferase"/>
</dbReference>
<dbReference type="AlphaFoldDB" id="A0A512PNH6"/>
<feature type="domain" description="N-acetyltransferase" evidence="1">
    <location>
        <begin position="10"/>
        <end position="176"/>
    </location>
</feature>
<dbReference type="Proteomes" id="UP000321569">
    <property type="component" value="Unassembled WGS sequence"/>
</dbReference>
<dbReference type="SUPFAM" id="SSF55729">
    <property type="entry name" value="Acyl-CoA N-acyltransferases (Nat)"/>
    <property type="match status" value="1"/>
</dbReference>
<dbReference type="PANTHER" id="PTHR43441">
    <property type="entry name" value="RIBOSOMAL-PROTEIN-SERINE ACETYLTRANSFERASE"/>
    <property type="match status" value="1"/>
</dbReference>
<dbReference type="PROSITE" id="PS51186">
    <property type="entry name" value="GNAT"/>
    <property type="match status" value="1"/>
</dbReference>
<dbReference type="STRING" id="1423795.FD12_GL001903"/>
<dbReference type="OrthoDB" id="9784707at2"/>
<evidence type="ECO:0000313" key="2">
    <source>
        <dbReference type="EMBL" id="GEP72758.1"/>
    </source>
</evidence>
<dbReference type="GO" id="GO:0008999">
    <property type="term" value="F:protein-N-terminal-alanine acetyltransferase activity"/>
    <property type="evidence" value="ECO:0007669"/>
    <property type="project" value="TreeGrafter"/>
</dbReference>
<dbReference type="PANTHER" id="PTHR43441:SF11">
    <property type="entry name" value="RIBOSOMAL-PROTEIN-SERINE ACETYLTRANSFERASE"/>
    <property type="match status" value="1"/>
</dbReference>
<organism evidence="2 3">
    <name type="scientific">Lentilactobacillus rapi</name>
    <dbReference type="NCBI Taxonomy" id="481723"/>
    <lineage>
        <taxon>Bacteria</taxon>
        <taxon>Bacillati</taxon>
        <taxon>Bacillota</taxon>
        <taxon>Bacilli</taxon>
        <taxon>Lactobacillales</taxon>
        <taxon>Lactobacillaceae</taxon>
        <taxon>Lentilactobacillus</taxon>
    </lineage>
</organism>
<reference evidence="2 3" key="1">
    <citation type="submission" date="2019-07" db="EMBL/GenBank/DDBJ databases">
        <title>Whole genome shotgun sequence of Lactobacillus rapi NBRC 109618.</title>
        <authorList>
            <person name="Hosoyama A."/>
            <person name="Uohara A."/>
            <person name="Ohji S."/>
            <person name="Ichikawa N."/>
        </authorList>
    </citation>
    <scope>NUCLEOTIDE SEQUENCE [LARGE SCALE GENOMIC DNA]</scope>
    <source>
        <strain evidence="2 3">NBRC 109618</strain>
    </source>
</reference>
<dbReference type="Pfam" id="PF13302">
    <property type="entry name" value="Acetyltransf_3"/>
    <property type="match status" value="1"/>
</dbReference>
<keyword evidence="2" id="KW-0687">Ribonucleoprotein</keyword>
<comment type="caution">
    <text evidence="2">The sequence shown here is derived from an EMBL/GenBank/DDBJ whole genome shotgun (WGS) entry which is preliminary data.</text>
</comment>
<dbReference type="GO" id="GO:0005737">
    <property type="term" value="C:cytoplasm"/>
    <property type="evidence" value="ECO:0007669"/>
    <property type="project" value="TreeGrafter"/>
</dbReference>
<dbReference type="GO" id="GO:1990189">
    <property type="term" value="F:protein N-terminal-serine acetyltransferase activity"/>
    <property type="evidence" value="ECO:0007669"/>
    <property type="project" value="TreeGrafter"/>
</dbReference>
<dbReference type="GO" id="GO:0005840">
    <property type="term" value="C:ribosome"/>
    <property type="evidence" value="ECO:0007669"/>
    <property type="project" value="UniProtKB-KW"/>
</dbReference>
<protein>
    <submittedName>
        <fullName evidence="2">Ribosomal protein acetylating enzyme</fullName>
    </submittedName>
</protein>
<keyword evidence="2" id="KW-0689">Ribosomal protein</keyword>
<evidence type="ECO:0000259" key="1">
    <source>
        <dbReference type="PROSITE" id="PS51186"/>
    </source>
</evidence>
<proteinExistence type="predicted"/>
<accession>A0A512PNH6</accession>
<evidence type="ECO:0000313" key="3">
    <source>
        <dbReference type="Proteomes" id="UP000321569"/>
    </source>
</evidence>
<name>A0A512PNH6_9LACO</name>
<dbReference type="InterPro" id="IPR000182">
    <property type="entry name" value="GNAT_dom"/>
</dbReference>
<gene>
    <name evidence="2" type="ORF">LRA02_16260</name>
</gene>
<dbReference type="RefSeq" id="WP_054748607.1">
    <property type="nucleotide sequence ID" value="NZ_BKAM01000032.1"/>
</dbReference>
<dbReference type="Gene3D" id="3.40.630.30">
    <property type="match status" value="1"/>
</dbReference>